<organism evidence="1 2">
    <name type="scientific">Rhizobium metallidurans</name>
    <dbReference type="NCBI Taxonomy" id="1265931"/>
    <lineage>
        <taxon>Bacteria</taxon>
        <taxon>Pseudomonadati</taxon>
        <taxon>Pseudomonadota</taxon>
        <taxon>Alphaproteobacteria</taxon>
        <taxon>Hyphomicrobiales</taxon>
        <taxon>Rhizobiaceae</taxon>
        <taxon>Rhizobium/Agrobacterium group</taxon>
        <taxon>Rhizobium</taxon>
    </lineage>
</organism>
<evidence type="ECO:0000313" key="1">
    <source>
        <dbReference type="EMBL" id="MBB3965950.1"/>
    </source>
</evidence>
<sequence>MVANIPSDIVAPLLAFDVESAGQFTSETKMILLGHGLAAGSLAEGGISLCSSVNEARALAGRGSMLESMAIRLFQNAPSQELYLGRVADAGTAEIRTVTIGVVPANGGQGVLQVAGEDVSIEIAAGTSANAVATALAAAVNAYFNAATKKSLPFTATAATNVVTLTARHKGVYASKLDAFVPVIDGGNAFNGILTFATTTPGAGVPDVATILAAMGDDPFEIVVSAFGDDSNRTKLDDFHNNTAGRWSYAQQLYGHAFYPKAGTTAELTASALAKDTWHLTMIPILSNSGMATPDYEFVAAVVGRIAALLGSGADGRVSVNQTGLKVEGVLAPRDRTYWPGYATRDAFLKNGVSAWKVNTSGDVLIDKVITQQQTTNNVPDTVFRDIQAVYQITYALKFHRTALANEHSNKAIVDDNPANNANLRTPKDIKATLVNSTVQLQMRGVVEASQDLLDQIAVTRDNDNRNRVNIVLPIDRANPLDIFAGLARVYA</sequence>
<accession>A0A7W6GCD6</accession>
<dbReference type="EMBL" id="JACIDW010000013">
    <property type="protein sequence ID" value="MBB3965950.1"/>
    <property type="molecule type" value="Genomic_DNA"/>
</dbReference>
<gene>
    <name evidence="1" type="ORF">GGQ67_003631</name>
</gene>
<keyword evidence="2" id="KW-1185">Reference proteome</keyword>
<evidence type="ECO:0000313" key="2">
    <source>
        <dbReference type="Proteomes" id="UP000582090"/>
    </source>
</evidence>
<proteinExistence type="predicted"/>
<dbReference type="Proteomes" id="UP000582090">
    <property type="component" value="Unassembled WGS sequence"/>
</dbReference>
<protein>
    <submittedName>
        <fullName evidence="1">Phage tail sheath gpL-like</fullName>
    </submittedName>
</protein>
<comment type="caution">
    <text evidence="1">The sequence shown here is derived from an EMBL/GenBank/DDBJ whole genome shotgun (WGS) entry which is preliminary data.</text>
</comment>
<dbReference type="RefSeq" id="WP_183901464.1">
    <property type="nucleotide sequence ID" value="NZ_JACIDW010000013.1"/>
</dbReference>
<dbReference type="AlphaFoldDB" id="A0A7W6GCD6"/>
<name>A0A7W6GCD6_9HYPH</name>
<reference evidence="1 2" key="1">
    <citation type="submission" date="2020-08" db="EMBL/GenBank/DDBJ databases">
        <title>Genomic Encyclopedia of Type Strains, Phase IV (KMG-IV): sequencing the most valuable type-strain genomes for metagenomic binning, comparative biology and taxonomic classification.</title>
        <authorList>
            <person name="Goeker M."/>
        </authorList>
    </citation>
    <scope>NUCLEOTIDE SEQUENCE [LARGE SCALE GENOMIC DNA]</scope>
    <source>
        <strain evidence="1 2">DSM 26575</strain>
    </source>
</reference>